<evidence type="ECO:0000256" key="4">
    <source>
        <dbReference type="ARBA" id="ARBA00012045"/>
    </source>
</evidence>
<dbReference type="InterPro" id="IPR005760">
    <property type="entry name" value="A/G_AdeGlyc_MutY"/>
</dbReference>
<dbReference type="Gene3D" id="3.90.79.10">
    <property type="entry name" value="Nucleoside Triphosphate Pyrophosphohydrolase"/>
    <property type="match status" value="1"/>
</dbReference>
<dbReference type="SMART" id="SM00478">
    <property type="entry name" value="ENDO3c"/>
    <property type="match status" value="1"/>
</dbReference>
<dbReference type="GO" id="GO:0046872">
    <property type="term" value="F:metal ion binding"/>
    <property type="evidence" value="ECO:0007669"/>
    <property type="project" value="UniProtKB-UniRule"/>
</dbReference>
<dbReference type="InterPro" id="IPR003265">
    <property type="entry name" value="HhH-GPD_domain"/>
</dbReference>
<evidence type="ECO:0000256" key="5">
    <source>
        <dbReference type="ARBA" id="ARBA00022023"/>
    </source>
</evidence>
<evidence type="ECO:0000256" key="11">
    <source>
        <dbReference type="ARBA" id="ARBA00023014"/>
    </source>
</evidence>
<dbReference type="InterPro" id="IPR029119">
    <property type="entry name" value="MutY_C"/>
</dbReference>
<keyword evidence="6" id="KW-0004">4Fe-4S</keyword>
<dbReference type="Gene3D" id="1.10.1670.10">
    <property type="entry name" value="Helix-hairpin-Helix base-excision DNA repair enzymes (C-terminal)"/>
    <property type="match status" value="1"/>
</dbReference>
<evidence type="ECO:0000256" key="7">
    <source>
        <dbReference type="ARBA" id="ARBA00022723"/>
    </source>
</evidence>
<keyword evidence="13 14" id="KW-0326">Glycosidase</keyword>
<accession>A0A3M0C4H6</accession>
<evidence type="ECO:0000313" key="16">
    <source>
        <dbReference type="EMBL" id="RMB04628.1"/>
    </source>
</evidence>
<comment type="cofactor">
    <cofactor evidence="14">
        <name>[4Fe-4S] cluster</name>
        <dbReference type="ChEBI" id="CHEBI:49883"/>
    </cofactor>
    <text evidence="14">Binds 1 [4Fe-4S] cluster.</text>
</comment>
<dbReference type="Pfam" id="PF00730">
    <property type="entry name" value="HhH-GPD"/>
    <property type="match status" value="1"/>
</dbReference>
<dbReference type="RefSeq" id="WP_121939547.1">
    <property type="nucleotide sequence ID" value="NZ_REFR01000013.1"/>
</dbReference>
<proteinExistence type="inferred from homology"/>
<evidence type="ECO:0000256" key="9">
    <source>
        <dbReference type="ARBA" id="ARBA00022801"/>
    </source>
</evidence>
<dbReference type="Proteomes" id="UP000271227">
    <property type="component" value="Unassembled WGS sequence"/>
</dbReference>
<evidence type="ECO:0000256" key="1">
    <source>
        <dbReference type="ARBA" id="ARBA00000843"/>
    </source>
</evidence>
<dbReference type="GO" id="GO:0006284">
    <property type="term" value="P:base-excision repair"/>
    <property type="evidence" value="ECO:0007669"/>
    <property type="project" value="UniProtKB-UniRule"/>
</dbReference>
<protein>
    <recommendedName>
        <fullName evidence="5 14">Adenine DNA glycosylase</fullName>
        <ecNumber evidence="4 14">3.2.2.31</ecNumber>
    </recommendedName>
</protein>
<evidence type="ECO:0000313" key="17">
    <source>
        <dbReference type="Proteomes" id="UP000271227"/>
    </source>
</evidence>
<reference evidence="16 17" key="1">
    <citation type="submission" date="2018-10" db="EMBL/GenBank/DDBJ databases">
        <title>Genomic Encyclopedia of Archaeal and Bacterial Type Strains, Phase II (KMG-II): from individual species to whole genera.</title>
        <authorList>
            <person name="Goeker M."/>
        </authorList>
    </citation>
    <scope>NUCLEOTIDE SEQUENCE [LARGE SCALE GENOMIC DNA]</scope>
    <source>
        <strain evidence="16 17">DSM 25217</strain>
    </source>
</reference>
<dbReference type="InterPro" id="IPR044298">
    <property type="entry name" value="MIG/MutY"/>
</dbReference>
<comment type="function">
    <text evidence="2">Adenine glycosylase active on G-A mispairs. MutY also corrects error-prone DNA synthesis past GO lesions which are due to the oxidatively damaged form of guanine: 7,8-dihydro-8-oxoguanine (8-oxo-dGTP).</text>
</comment>
<dbReference type="EMBL" id="REFR01000013">
    <property type="protein sequence ID" value="RMB04628.1"/>
    <property type="molecule type" value="Genomic_DNA"/>
</dbReference>
<dbReference type="SUPFAM" id="SSF55811">
    <property type="entry name" value="Nudix"/>
    <property type="match status" value="1"/>
</dbReference>
<evidence type="ECO:0000259" key="15">
    <source>
        <dbReference type="SMART" id="SM00478"/>
    </source>
</evidence>
<dbReference type="GO" id="GO:0006298">
    <property type="term" value="P:mismatch repair"/>
    <property type="evidence" value="ECO:0007669"/>
    <property type="project" value="TreeGrafter"/>
</dbReference>
<dbReference type="FunFam" id="1.10.340.30:FF:000002">
    <property type="entry name" value="Adenine DNA glycosylase"/>
    <property type="match status" value="1"/>
</dbReference>
<dbReference type="GO" id="GO:0034039">
    <property type="term" value="F:8-oxo-7,8-dihydroguanine DNA N-glycosylase activity"/>
    <property type="evidence" value="ECO:0007669"/>
    <property type="project" value="TreeGrafter"/>
</dbReference>
<comment type="caution">
    <text evidence="16">The sequence shown here is derived from an EMBL/GenBank/DDBJ whole genome shotgun (WGS) entry which is preliminary data.</text>
</comment>
<keyword evidence="9" id="KW-0378">Hydrolase</keyword>
<keyword evidence="8 14" id="KW-0227">DNA damage</keyword>
<dbReference type="NCBIfam" id="TIGR01084">
    <property type="entry name" value="mutY"/>
    <property type="match status" value="1"/>
</dbReference>
<feature type="domain" description="HhH-GPD" evidence="15">
    <location>
        <begin position="67"/>
        <end position="219"/>
    </location>
</feature>
<dbReference type="GO" id="GO:0035485">
    <property type="term" value="F:adenine/guanine mispair binding"/>
    <property type="evidence" value="ECO:0007669"/>
    <property type="project" value="TreeGrafter"/>
</dbReference>
<dbReference type="EC" id="3.2.2.31" evidence="4 14"/>
<keyword evidence="7" id="KW-0479">Metal-binding</keyword>
<gene>
    <name evidence="16" type="ORF">BXY39_2898</name>
</gene>
<dbReference type="InterPro" id="IPR011257">
    <property type="entry name" value="DNA_glycosylase"/>
</dbReference>
<dbReference type="PANTHER" id="PTHR42944">
    <property type="entry name" value="ADENINE DNA GLYCOSYLASE"/>
    <property type="match status" value="1"/>
</dbReference>
<dbReference type="SUPFAM" id="SSF48150">
    <property type="entry name" value="DNA-glycosylase"/>
    <property type="match status" value="1"/>
</dbReference>
<keyword evidence="12" id="KW-0234">DNA repair</keyword>
<evidence type="ECO:0000256" key="8">
    <source>
        <dbReference type="ARBA" id="ARBA00022763"/>
    </source>
</evidence>
<dbReference type="GO" id="GO:0000701">
    <property type="term" value="F:purine-specific mismatch base pair DNA N-glycosylase activity"/>
    <property type="evidence" value="ECO:0007669"/>
    <property type="project" value="UniProtKB-EC"/>
</dbReference>
<dbReference type="OrthoDB" id="9802365at2"/>
<dbReference type="CDD" id="cd03431">
    <property type="entry name" value="NUDIX_DNA_Glycosylase_C-MutY"/>
    <property type="match status" value="1"/>
</dbReference>
<keyword evidence="17" id="KW-1185">Reference proteome</keyword>
<sequence length="382" mass="42288">MTDRPTKQGRGRAAKARDTVDWTLPVDPDALRTTLLDWYDRHRRTLPWRASPGEHSDPYAVWLSEIMLQQTTVAAVKGYFERFLKRWPTVGDLAAADRDDVLNAWAGLGYYARARNLHRCAAVVADDHDGHFPSAVPDLKALPGVGDYTSAAIAAIAFDTPATVVDGNVERVITRLFALETPLPDAKPDIRIRTGRIAPDTAARRPGDFAQAMMDLGATVCTPRAPKCLLCPWRDACRAHAMGEEERFPLKKPKKPKPSRQCTAFWVTSGDHVLLERRPAKGLLGGMPGLFSTPWIDTDTQDMADDWQSHLPLSGNTRTLPGTTRHTFTHFHLETRVIVVSVKVVTDIENGFWIPLHHVEEAGLPTVFKKMAVHAVSKGSGT</sequence>
<dbReference type="CDD" id="cd00056">
    <property type="entry name" value="ENDO3c"/>
    <property type="match status" value="1"/>
</dbReference>
<keyword evidence="11" id="KW-0411">Iron-sulfur</keyword>
<name>A0A3M0C4H6_9PROT</name>
<evidence type="ECO:0000256" key="3">
    <source>
        <dbReference type="ARBA" id="ARBA00008343"/>
    </source>
</evidence>
<dbReference type="InParanoid" id="A0A3M0C4H6"/>
<dbReference type="GO" id="GO:0032357">
    <property type="term" value="F:oxidized purine DNA binding"/>
    <property type="evidence" value="ECO:0007669"/>
    <property type="project" value="TreeGrafter"/>
</dbReference>
<evidence type="ECO:0000256" key="13">
    <source>
        <dbReference type="ARBA" id="ARBA00023295"/>
    </source>
</evidence>
<dbReference type="Gene3D" id="1.10.340.30">
    <property type="entry name" value="Hypothetical protein, domain 2"/>
    <property type="match status" value="1"/>
</dbReference>
<dbReference type="AlphaFoldDB" id="A0A3M0C4H6"/>
<evidence type="ECO:0000256" key="12">
    <source>
        <dbReference type="ARBA" id="ARBA00023204"/>
    </source>
</evidence>
<dbReference type="FunCoup" id="A0A3M0C4H6">
    <property type="interactions" value="389"/>
</dbReference>
<keyword evidence="10 14" id="KW-0408">Iron</keyword>
<dbReference type="Pfam" id="PF14815">
    <property type="entry name" value="NUDIX_4"/>
    <property type="match status" value="1"/>
</dbReference>
<evidence type="ECO:0000256" key="10">
    <source>
        <dbReference type="ARBA" id="ARBA00023004"/>
    </source>
</evidence>
<evidence type="ECO:0000256" key="14">
    <source>
        <dbReference type="RuleBase" id="RU365096"/>
    </source>
</evidence>
<evidence type="ECO:0000256" key="6">
    <source>
        <dbReference type="ARBA" id="ARBA00022485"/>
    </source>
</evidence>
<organism evidence="16 17">
    <name type="scientific">Eilatimonas milleporae</name>
    <dbReference type="NCBI Taxonomy" id="911205"/>
    <lineage>
        <taxon>Bacteria</taxon>
        <taxon>Pseudomonadati</taxon>
        <taxon>Pseudomonadota</taxon>
        <taxon>Alphaproteobacteria</taxon>
        <taxon>Kordiimonadales</taxon>
        <taxon>Kordiimonadaceae</taxon>
        <taxon>Eilatimonas</taxon>
    </lineage>
</organism>
<dbReference type="GO" id="GO:0051539">
    <property type="term" value="F:4 iron, 4 sulfur cluster binding"/>
    <property type="evidence" value="ECO:0007669"/>
    <property type="project" value="UniProtKB-UniRule"/>
</dbReference>
<dbReference type="PANTHER" id="PTHR42944:SF1">
    <property type="entry name" value="ADENINE DNA GLYCOSYLASE"/>
    <property type="match status" value="1"/>
</dbReference>
<comment type="catalytic activity">
    <reaction evidence="1 14">
        <text>Hydrolyzes free adenine bases from 7,8-dihydro-8-oxoguanine:adenine mismatched double-stranded DNA, leaving an apurinic site.</text>
        <dbReference type="EC" id="3.2.2.31"/>
    </reaction>
</comment>
<comment type="similarity">
    <text evidence="3 14">Belongs to the Nth/MutY family.</text>
</comment>
<dbReference type="InterPro" id="IPR015797">
    <property type="entry name" value="NUDIX_hydrolase-like_dom_sf"/>
</dbReference>
<dbReference type="InterPro" id="IPR023170">
    <property type="entry name" value="HhH_base_excis_C"/>
</dbReference>
<evidence type="ECO:0000256" key="2">
    <source>
        <dbReference type="ARBA" id="ARBA00002933"/>
    </source>
</evidence>